<reference evidence="2 3" key="1">
    <citation type="submission" date="2018-02" db="EMBL/GenBank/DDBJ databases">
        <title>Draft genome of wild Prunus yedoensis var. nudiflora.</title>
        <authorList>
            <person name="Baek S."/>
            <person name="Kim J.-H."/>
            <person name="Choi K."/>
            <person name="Kim G.-B."/>
            <person name="Cho A."/>
            <person name="Jang H."/>
            <person name="Shin C.-H."/>
            <person name="Yu H.-J."/>
            <person name="Mun J.-H."/>
        </authorList>
    </citation>
    <scope>NUCLEOTIDE SEQUENCE [LARGE SCALE GENOMIC DNA]</scope>
    <source>
        <strain evidence="3">cv. Jeju island</strain>
        <tissue evidence="2">Leaf</tissue>
    </source>
</reference>
<organism evidence="2 3">
    <name type="scientific">Prunus yedoensis var. nudiflora</name>
    <dbReference type="NCBI Taxonomy" id="2094558"/>
    <lineage>
        <taxon>Eukaryota</taxon>
        <taxon>Viridiplantae</taxon>
        <taxon>Streptophyta</taxon>
        <taxon>Embryophyta</taxon>
        <taxon>Tracheophyta</taxon>
        <taxon>Spermatophyta</taxon>
        <taxon>Magnoliopsida</taxon>
        <taxon>eudicotyledons</taxon>
        <taxon>Gunneridae</taxon>
        <taxon>Pentapetalae</taxon>
        <taxon>rosids</taxon>
        <taxon>fabids</taxon>
        <taxon>Rosales</taxon>
        <taxon>Rosaceae</taxon>
        <taxon>Amygdaloideae</taxon>
        <taxon>Amygdaleae</taxon>
        <taxon>Prunus</taxon>
    </lineage>
</organism>
<dbReference type="AlphaFoldDB" id="A0A314YF11"/>
<gene>
    <name evidence="2" type="ORF">Pyn_03463</name>
</gene>
<feature type="compositionally biased region" description="Gly residues" evidence="1">
    <location>
        <begin position="80"/>
        <end position="94"/>
    </location>
</feature>
<dbReference type="Proteomes" id="UP000250321">
    <property type="component" value="Unassembled WGS sequence"/>
</dbReference>
<feature type="compositionally biased region" description="Acidic residues" evidence="1">
    <location>
        <begin position="40"/>
        <end position="64"/>
    </location>
</feature>
<name>A0A314YF11_PRUYE</name>
<sequence length="258" mass="29391">MNAEELEWMIKYVMIQSWSKANEDGYFDMEGIIEGKNMDVDDPEAPASEDDMDLSDDNGDEGEDDVVHKGEDDTEDEGVGGDGSSSNDGGGDGDGFNSSFDGGLMSLPIIRVISHEMEHQVRFMRDYFECGSVPALELRVKGILRRKFNRDTFCITYSRHMPNVPEMVVDINRMSWDEVMHSELQGAFVYDDLDPEHDAYRPKKKHQQPVISRIITPTSLFIRYCFGHLLHMINYYNNAEQLEDGVQNLLMKTSAILR</sequence>
<comment type="caution">
    <text evidence="2">The sequence shown here is derived from an EMBL/GenBank/DDBJ whole genome shotgun (WGS) entry which is preliminary data.</text>
</comment>
<evidence type="ECO:0000313" key="2">
    <source>
        <dbReference type="EMBL" id="PQQ03611.1"/>
    </source>
</evidence>
<dbReference type="EMBL" id="PJQY01001324">
    <property type="protein sequence ID" value="PQQ03611.1"/>
    <property type="molecule type" value="Genomic_DNA"/>
</dbReference>
<protein>
    <submittedName>
        <fullName evidence="2">Uncharacterized protein</fullName>
    </submittedName>
</protein>
<keyword evidence="3" id="KW-1185">Reference proteome</keyword>
<feature type="region of interest" description="Disordered" evidence="1">
    <location>
        <begin position="36"/>
        <end position="97"/>
    </location>
</feature>
<accession>A0A314YF11</accession>
<proteinExistence type="predicted"/>
<evidence type="ECO:0000313" key="3">
    <source>
        <dbReference type="Proteomes" id="UP000250321"/>
    </source>
</evidence>
<evidence type="ECO:0000256" key="1">
    <source>
        <dbReference type="SAM" id="MobiDB-lite"/>
    </source>
</evidence>